<dbReference type="Proteomes" id="UP000605990">
    <property type="component" value="Unassembled WGS sequence"/>
</dbReference>
<keyword evidence="3" id="KW-1185">Reference proteome</keyword>
<keyword evidence="1" id="KW-0812">Transmembrane</keyword>
<feature type="transmembrane region" description="Helical" evidence="1">
    <location>
        <begin position="29"/>
        <end position="49"/>
    </location>
</feature>
<dbReference type="Pfam" id="PF09997">
    <property type="entry name" value="DUF2238"/>
    <property type="match status" value="1"/>
</dbReference>
<feature type="transmembrane region" description="Helical" evidence="1">
    <location>
        <begin position="7"/>
        <end position="23"/>
    </location>
</feature>
<sequence length="207" mass="23854">MFKNNTLKIYMVLFLVGLAVSAIHPKEYFTWFLEVVPAIIGLLIMVFTFKKFQFTNYTYFFILLHCIILFIGGHYTYAEVPLFDWIKETFDQTRNNYDKVGHFAQGFVPAMIVRELFIRKNVIANQSFFNFIIVSICLAISAAYEWIEWWVSICTGDGGDAFLGTQGYVWDTQSDMLLATIGAICMVLFFSKSQDNAIGFIKEPSKK</sequence>
<name>A0ABR7IV74_9FLAO</name>
<keyword evidence="1" id="KW-0472">Membrane</keyword>
<protein>
    <submittedName>
        <fullName evidence="2">DUF2238 domain-containing protein</fullName>
    </submittedName>
</protein>
<feature type="transmembrane region" description="Helical" evidence="1">
    <location>
        <begin position="129"/>
        <end position="147"/>
    </location>
</feature>
<feature type="transmembrane region" description="Helical" evidence="1">
    <location>
        <begin position="56"/>
        <end position="77"/>
    </location>
</feature>
<feature type="transmembrane region" description="Helical" evidence="1">
    <location>
        <begin position="167"/>
        <end position="190"/>
    </location>
</feature>
<gene>
    <name evidence="2" type="ORF">H8R27_02100</name>
</gene>
<accession>A0ABR7IV74</accession>
<evidence type="ECO:0000313" key="2">
    <source>
        <dbReference type="EMBL" id="MBC5833669.1"/>
    </source>
</evidence>
<evidence type="ECO:0000313" key="3">
    <source>
        <dbReference type="Proteomes" id="UP000605990"/>
    </source>
</evidence>
<comment type="caution">
    <text evidence="2">The sequence shown here is derived from an EMBL/GenBank/DDBJ whole genome shotgun (WGS) entry which is preliminary data.</text>
</comment>
<feature type="transmembrane region" description="Helical" evidence="1">
    <location>
        <begin position="100"/>
        <end position="117"/>
    </location>
</feature>
<proteinExistence type="predicted"/>
<dbReference type="EMBL" id="JACRUN010000001">
    <property type="protein sequence ID" value="MBC5833669.1"/>
    <property type="molecule type" value="Genomic_DNA"/>
</dbReference>
<dbReference type="PIRSF" id="PIRSF020606">
    <property type="entry name" value="UCP020606"/>
    <property type="match status" value="1"/>
</dbReference>
<dbReference type="InterPro" id="IPR058534">
    <property type="entry name" value="YjdF"/>
</dbReference>
<organism evidence="2 3">
    <name type="scientific">Flavobacterium bernardetii</name>
    <dbReference type="NCBI Taxonomy" id="2813823"/>
    <lineage>
        <taxon>Bacteria</taxon>
        <taxon>Pseudomonadati</taxon>
        <taxon>Bacteroidota</taxon>
        <taxon>Flavobacteriia</taxon>
        <taxon>Flavobacteriales</taxon>
        <taxon>Flavobacteriaceae</taxon>
        <taxon>Flavobacterium</taxon>
    </lineage>
</organism>
<dbReference type="RefSeq" id="WP_187002988.1">
    <property type="nucleotide sequence ID" value="NZ_JAANOQ010000001.1"/>
</dbReference>
<dbReference type="InterPro" id="IPR014509">
    <property type="entry name" value="YjdF-like"/>
</dbReference>
<reference evidence="2 3" key="1">
    <citation type="submission" date="2020-08" db="EMBL/GenBank/DDBJ databases">
        <title>Description of novel Flavobacterium F-408 isolate.</title>
        <authorList>
            <person name="Saticioglu I.B."/>
            <person name="Duman M."/>
            <person name="Altun S."/>
        </authorList>
    </citation>
    <scope>NUCLEOTIDE SEQUENCE [LARGE SCALE GENOMIC DNA]</scope>
    <source>
        <strain evidence="2 3">F-408</strain>
    </source>
</reference>
<keyword evidence="1" id="KW-1133">Transmembrane helix</keyword>
<evidence type="ECO:0000256" key="1">
    <source>
        <dbReference type="SAM" id="Phobius"/>
    </source>
</evidence>